<protein>
    <recommendedName>
        <fullName evidence="3">Right handed beta helix domain-containing protein</fullName>
    </recommendedName>
</protein>
<evidence type="ECO:0008006" key="3">
    <source>
        <dbReference type="Google" id="ProtNLM"/>
    </source>
</evidence>
<evidence type="ECO:0000313" key="2">
    <source>
        <dbReference type="Proteomes" id="UP001470230"/>
    </source>
</evidence>
<name>A0ABR2GYL9_9EUKA</name>
<comment type="caution">
    <text evidence="1">The sequence shown here is derived from an EMBL/GenBank/DDBJ whole genome shotgun (WGS) entry which is preliminary data.</text>
</comment>
<proteinExistence type="predicted"/>
<dbReference type="EMBL" id="JAPFFF010000053">
    <property type="protein sequence ID" value="KAK8839047.1"/>
    <property type="molecule type" value="Genomic_DNA"/>
</dbReference>
<sequence>MVIFKTNNVQDSFSYILNNALFFTENNEETIKPTVIKSQTFISQQKYDSFSGKFIIIGCTFSKCEIINVENKDNGGALYIEQDCLLTIHGTTFTECKASFNGGAAYICKRRVTFNYVDVYYTHIEDEKLPEANIQYCCFDRCQSGYENNDGDASKGFGPNEMIAGTKGNLLYTSSSNHLREKPDRSRARSGVFDIQSIDVSILHINATEGYSKVTGALDIRGAQSGKIQFQTFDQVDCMYLESFIGTSGLEIK</sequence>
<keyword evidence="2" id="KW-1185">Reference proteome</keyword>
<accession>A0ABR2GYL9</accession>
<evidence type="ECO:0000313" key="1">
    <source>
        <dbReference type="EMBL" id="KAK8839047.1"/>
    </source>
</evidence>
<reference evidence="1 2" key="1">
    <citation type="submission" date="2024-04" db="EMBL/GenBank/DDBJ databases">
        <title>Tritrichomonas musculus Genome.</title>
        <authorList>
            <person name="Alves-Ferreira E."/>
            <person name="Grigg M."/>
            <person name="Lorenzi H."/>
            <person name="Galac M."/>
        </authorList>
    </citation>
    <scope>NUCLEOTIDE SEQUENCE [LARGE SCALE GENOMIC DNA]</scope>
    <source>
        <strain evidence="1 2">EAF2021</strain>
    </source>
</reference>
<organism evidence="1 2">
    <name type="scientific">Tritrichomonas musculus</name>
    <dbReference type="NCBI Taxonomy" id="1915356"/>
    <lineage>
        <taxon>Eukaryota</taxon>
        <taxon>Metamonada</taxon>
        <taxon>Parabasalia</taxon>
        <taxon>Tritrichomonadida</taxon>
        <taxon>Tritrichomonadidae</taxon>
        <taxon>Tritrichomonas</taxon>
    </lineage>
</organism>
<gene>
    <name evidence="1" type="ORF">M9Y10_032513</name>
</gene>
<dbReference type="Proteomes" id="UP001470230">
    <property type="component" value="Unassembled WGS sequence"/>
</dbReference>